<evidence type="ECO:0000313" key="4">
    <source>
        <dbReference type="Proteomes" id="UP001422759"/>
    </source>
</evidence>
<feature type="domain" description="Ricin B lectin" evidence="2">
    <location>
        <begin position="38"/>
        <end position="143"/>
    </location>
</feature>
<keyword evidence="4" id="KW-1185">Reference proteome</keyword>
<name>A0ABN2ZJ78_9ACTN</name>
<proteinExistence type="predicted"/>
<accession>A0ABN2ZJ78</accession>
<keyword evidence="1" id="KW-0732">Signal</keyword>
<evidence type="ECO:0000259" key="2">
    <source>
        <dbReference type="Pfam" id="PF00652"/>
    </source>
</evidence>
<organism evidence="3 4">
    <name type="scientific">Kitasatospora kazusensis</name>
    <dbReference type="NCBI Taxonomy" id="407974"/>
    <lineage>
        <taxon>Bacteria</taxon>
        <taxon>Bacillati</taxon>
        <taxon>Actinomycetota</taxon>
        <taxon>Actinomycetes</taxon>
        <taxon>Kitasatosporales</taxon>
        <taxon>Streptomycetaceae</taxon>
        <taxon>Kitasatospora</taxon>
    </lineage>
</organism>
<dbReference type="Proteomes" id="UP001422759">
    <property type="component" value="Unassembled WGS sequence"/>
</dbReference>
<feature type="signal peptide" evidence="1">
    <location>
        <begin position="1"/>
        <end position="28"/>
    </location>
</feature>
<dbReference type="Pfam" id="PF00652">
    <property type="entry name" value="Ricin_B_lectin"/>
    <property type="match status" value="1"/>
</dbReference>
<evidence type="ECO:0000313" key="3">
    <source>
        <dbReference type="EMBL" id="GAA2143031.1"/>
    </source>
</evidence>
<sequence length="155" mass="16333">MAIAVRKTLALATLALTASFLPAGQAGAAAPAPHPGIYCLTNAWQTPNISTKACDTGNSGQHWTVSGQQISLTNARGYCLANTWGAPDVSVKPCDSKDLGQYWTVSGQQISLSYAPGYCFANAWQTPNVSTKPCDSGDPGQRWAIFNEEISLALV</sequence>
<dbReference type="InterPro" id="IPR000772">
    <property type="entry name" value="Ricin_B_lectin"/>
</dbReference>
<dbReference type="EMBL" id="BAAANT010000013">
    <property type="protein sequence ID" value="GAA2143031.1"/>
    <property type="molecule type" value="Genomic_DNA"/>
</dbReference>
<comment type="caution">
    <text evidence="3">The sequence shown here is derived from an EMBL/GenBank/DDBJ whole genome shotgun (WGS) entry which is preliminary data.</text>
</comment>
<feature type="chain" id="PRO_5045665212" description="Ricin B lectin domain-containing protein" evidence="1">
    <location>
        <begin position="29"/>
        <end position="155"/>
    </location>
</feature>
<dbReference type="Gene3D" id="2.80.10.50">
    <property type="match status" value="1"/>
</dbReference>
<dbReference type="SUPFAM" id="SSF50370">
    <property type="entry name" value="Ricin B-like lectins"/>
    <property type="match status" value="1"/>
</dbReference>
<protein>
    <recommendedName>
        <fullName evidence="2">Ricin B lectin domain-containing protein</fullName>
    </recommendedName>
</protein>
<dbReference type="InterPro" id="IPR035992">
    <property type="entry name" value="Ricin_B-like_lectins"/>
</dbReference>
<dbReference type="PROSITE" id="PS50231">
    <property type="entry name" value="RICIN_B_LECTIN"/>
    <property type="match status" value="1"/>
</dbReference>
<evidence type="ECO:0000256" key="1">
    <source>
        <dbReference type="SAM" id="SignalP"/>
    </source>
</evidence>
<dbReference type="RefSeq" id="WP_344464764.1">
    <property type="nucleotide sequence ID" value="NZ_BAAANT010000013.1"/>
</dbReference>
<gene>
    <name evidence="3" type="ORF">GCM10009760_28900</name>
</gene>
<reference evidence="3 4" key="1">
    <citation type="journal article" date="2019" name="Int. J. Syst. Evol. Microbiol.">
        <title>The Global Catalogue of Microorganisms (GCM) 10K type strain sequencing project: providing services to taxonomists for standard genome sequencing and annotation.</title>
        <authorList>
            <consortium name="The Broad Institute Genomics Platform"/>
            <consortium name="The Broad Institute Genome Sequencing Center for Infectious Disease"/>
            <person name="Wu L."/>
            <person name="Ma J."/>
        </authorList>
    </citation>
    <scope>NUCLEOTIDE SEQUENCE [LARGE SCALE GENOMIC DNA]</scope>
    <source>
        <strain evidence="3 4">JCM 14560</strain>
    </source>
</reference>